<accession>A0A0E9UXH2</accession>
<sequence>MMCQDLGQWNIEIYIIYI</sequence>
<organism evidence="1">
    <name type="scientific">Anguilla anguilla</name>
    <name type="common">European freshwater eel</name>
    <name type="synonym">Muraena anguilla</name>
    <dbReference type="NCBI Taxonomy" id="7936"/>
    <lineage>
        <taxon>Eukaryota</taxon>
        <taxon>Metazoa</taxon>
        <taxon>Chordata</taxon>
        <taxon>Craniata</taxon>
        <taxon>Vertebrata</taxon>
        <taxon>Euteleostomi</taxon>
        <taxon>Actinopterygii</taxon>
        <taxon>Neopterygii</taxon>
        <taxon>Teleostei</taxon>
        <taxon>Anguilliformes</taxon>
        <taxon>Anguillidae</taxon>
        <taxon>Anguilla</taxon>
    </lineage>
</organism>
<reference evidence="1" key="2">
    <citation type="journal article" date="2015" name="Fish Shellfish Immunol.">
        <title>Early steps in the European eel (Anguilla anguilla)-Vibrio vulnificus interaction in the gills: Role of the RtxA13 toxin.</title>
        <authorList>
            <person name="Callol A."/>
            <person name="Pajuelo D."/>
            <person name="Ebbesson L."/>
            <person name="Teles M."/>
            <person name="MacKenzie S."/>
            <person name="Amaro C."/>
        </authorList>
    </citation>
    <scope>NUCLEOTIDE SEQUENCE</scope>
</reference>
<dbReference type="AlphaFoldDB" id="A0A0E9UXH2"/>
<evidence type="ECO:0000313" key="1">
    <source>
        <dbReference type="EMBL" id="JAH70441.1"/>
    </source>
</evidence>
<name>A0A0E9UXH2_ANGAN</name>
<proteinExistence type="predicted"/>
<dbReference type="EMBL" id="GBXM01038136">
    <property type="protein sequence ID" value="JAH70441.1"/>
    <property type="molecule type" value="Transcribed_RNA"/>
</dbReference>
<protein>
    <submittedName>
        <fullName evidence="1">Uncharacterized protein</fullName>
    </submittedName>
</protein>
<reference evidence="1" key="1">
    <citation type="submission" date="2014-11" db="EMBL/GenBank/DDBJ databases">
        <authorList>
            <person name="Amaro Gonzalez C."/>
        </authorList>
    </citation>
    <scope>NUCLEOTIDE SEQUENCE</scope>
</reference>